<gene>
    <name evidence="1" type="ORF">MtrunA17_Chr8g0373151</name>
</gene>
<dbReference type="Proteomes" id="UP000265566">
    <property type="component" value="Chromosome 8"/>
</dbReference>
<evidence type="ECO:0000313" key="1">
    <source>
        <dbReference type="EMBL" id="RHN42098.1"/>
    </source>
</evidence>
<accession>A0A396GNV9</accession>
<organism evidence="1">
    <name type="scientific">Medicago truncatula</name>
    <name type="common">Barrel medic</name>
    <name type="synonym">Medicago tribuloides</name>
    <dbReference type="NCBI Taxonomy" id="3880"/>
    <lineage>
        <taxon>Eukaryota</taxon>
        <taxon>Viridiplantae</taxon>
        <taxon>Streptophyta</taxon>
        <taxon>Embryophyta</taxon>
        <taxon>Tracheophyta</taxon>
        <taxon>Spermatophyta</taxon>
        <taxon>Magnoliopsida</taxon>
        <taxon>eudicotyledons</taxon>
        <taxon>Gunneridae</taxon>
        <taxon>Pentapetalae</taxon>
        <taxon>rosids</taxon>
        <taxon>fabids</taxon>
        <taxon>Fabales</taxon>
        <taxon>Fabaceae</taxon>
        <taxon>Papilionoideae</taxon>
        <taxon>50 kb inversion clade</taxon>
        <taxon>NPAAA clade</taxon>
        <taxon>Hologalegina</taxon>
        <taxon>IRL clade</taxon>
        <taxon>Trifolieae</taxon>
        <taxon>Medicago</taxon>
    </lineage>
</organism>
<dbReference type="Gramene" id="rna48493">
    <property type="protein sequence ID" value="RHN42098.1"/>
    <property type="gene ID" value="gene48493"/>
</dbReference>
<sequence>MQLEIKLMLLKMHQRKLQLLKSPRLSRRSIISKIHIVGAYRYKLIFVSTIIP</sequence>
<name>A0A396GNV9_MEDTR</name>
<comment type="caution">
    <text evidence="1">The sequence shown here is derived from an EMBL/GenBank/DDBJ whole genome shotgun (WGS) entry which is preliminary data.</text>
</comment>
<evidence type="ECO:0008006" key="2">
    <source>
        <dbReference type="Google" id="ProtNLM"/>
    </source>
</evidence>
<reference evidence="1" key="1">
    <citation type="journal article" date="2018" name="Nat. Plants">
        <title>Whole-genome landscape of Medicago truncatula symbiotic genes.</title>
        <authorList>
            <person name="Pecrix Y."/>
            <person name="Gamas P."/>
            <person name="Carrere S."/>
        </authorList>
    </citation>
    <scope>NUCLEOTIDE SEQUENCE</scope>
    <source>
        <tissue evidence="1">Leaves</tissue>
    </source>
</reference>
<dbReference type="EMBL" id="PSQE01000008">
    <property type="protein sequence ID" value="RHN42098.1"/>
    <property type="molecule type" value="Genomic_DNA"/>
</dbReference>
<dbReference type="AlphaFoldDB" id="A0A396GNV9"/>
<proteinExistence type="predicted"/>
<protein>
    <recommendedName>
        <fullName evidence="2">Transmembrane protein</fullName>
    </recommendedName>
</protein>